<dbReference type="PANTHER" id="PTHR43774:SF1">
    <property type="entry name" value="PEPTIDE METHIONINE SULFOXIDE REDUCTASE MSRA 2"/>
    <property type="match status" value="1"/>
</dbReference>
<comment type="catalytic activity">
    <reaction evidence="4 7">
        <text>L-methionyl-[protein] + [thioredoxin]-disulfide + H2O = L-methionyl-(S)-S-oxide-[protein] + [thioredoxin]-dithiol</text>
        <dbReference type="Rhea" id="RHEA:14217"/>
        <dbReference type="Rhea" id="RHEA-COMP:10698"/>
        <dbReference type="Rhea" id="RHEA-COMP:10700"/>
        <dbReference type="Rhea" id="RHEA-COMP:12313"/>
        <dbReference type="Rhea" id="RHEA-COMP:12315"/>
        <dbReference type="ChEBI" id="CHEBI:15377"/>
        <dbReference type="ChEBI" id="CHEBI:16044"/>
        <dbReference type="ChEBI" id="CHEBI:29950"/>
        <dbReference type="ChEBI" id="CHEBI:44120"/>
        <dbReference type="ChEBI" id="CHEBI:50058"/>
        <dbReference type="EC" id="1.8.4.11"/>
    </reaction>
</comment>
<evidence type="ECO:0000256" key="7">
    <source>
        <dbReference type="HAMAP-Rule" id="MF_01401"/>
    </source>
</evidence>
<name>G5H9P8_9BACT</name>
<dbReference type="PROSITE" id="PS51790">
    <property type="entry name" value="MSRB"/>
    <property type="match status" value="1"/>
</dbReference>
<accession>G5H9P8</accession>
<gene>
    <name evidence="7" type="primary">msrA</name>
    <name evidence="9" type="ORF">HMPREF9450_01363</name>
</gene>
<dbReference type="NCBIfam" id="TIGR00401">
    <property type="entry name" value="msrA"/>
    <property type="match status" value="1"/>
</dbReference>
<feature type="domain" description="MsrB" evidence="8">
    <location>
        <begin position="18"/>
        <end position="138"/>
    </location>
</feature>
<dbReference type="Gene3D" id="2.170.150.20">
    <property type="entry name" value="Peptide methionine sulfoxide reductase"/>
    <property type="match status" value="1"/>
</dbReference>
<dbReference type="PATRIC" id="fig|742725.3.peg.1443"/>
<keyword evidence="1 7" id="KW-0560">Oxidoreductase</keyword>
<organism evidence="9 10">
    <name type="scientific">Alistipes indistinctus YIT 12060</name>
    <dbReference type="NCBI Taxonomy" id="742725"/>
    <lineage>
        <taxon>Bacteria</taxon>
        <taxon>Pseudomonadati</taxon>
        <taxon>Bacteroidota</taxon>
        <taxon>Bacteroidia</taxon>
        <taxon>Bacteroidales</taxon>
        <taxon>Rikenellaceae</taxon>
        <taxon>Alistipes</taxon>
    </lineage>
</organism>
<evidence type="ECO:0000256" key="1">
    <source>
        <dbReference type="ARBA" id="ARBA00023002"/>
    </source>
</evidence>
<comment type="catalytic activity">
    <reaction evidence="5">
        <text>L-methionyl-[protein] + [thioredoxin]-disulfide + H2O = L-methionyl-(R)-S-oxide-[protein] + [thioredoxin]-dithiol</text>
        <dbReference type="Rhea" id="RHEA:24164"/>
        <dbReference type="Rhea" id="RHEA-COMP:10698"/>
        <dbReference type="Rhea" id="RHEA-COMP:10700"/>
        <dbReference type="Rhea" id="RHEA-COMP:12313"/>
        <dbReference type="Rhea" id="RHEA-COMP:12314"/>
        <dbReference type="ChEBI" id="CHEBI:15377"/>
        <dbReference type="ChEBI" id="CHEBI:16044"/>
        <dbReference type="ChEBI" id="CHEBI:29950"/>
        <dbReference type="ChEBI" id="CHEBI:45764"/>
        <dbReference type="ChEBI" id="CHEBI:50058"/>
        <dbReference type="EC" id="1.8.4.12"/>
    </reaction>
</comment>
<evidence type="ECO:0000256" key="5">
    <source>
        <dbReference type="ARBA" id="ARBA00048488"/>
    </source>
</evidence>
<dbReference type="AlphaFoldDB" id="G5H9P8"/>
<dbReference type="Pfam" id="PF01641">
    <property type="entry name" value="SelR"/>
    <property type="match status" value="1"/>
</dbReference>
<evidence type="ECO:0000256" key="4">
    <source>
        <dbReference type="ARBA" id="ARBA00047806"/>
    </source>
</evidence>
<evidence type="ECO:0000313" key="9">
    <source>
        <dbReference type="EMBL" id="EHB91314.1"/>
    </source>
</evidence>
<dbReference type="NCBIfam" id="NF004042">
    <property type="entry name" value="PRK05550.1"/>
    <property type="match status" value="1"/>
</dbReference>
<sequence>MRFILVLLFVLGPLGPVNAKIMKPLTPEEQRVILHKGTERPFSGKYENHHESGTYHCRRCGAPLYRSSDKFDSGCGWPSFDDEIPGAVKRVPDADGRRTEIVCARCGGHLGHVFEGERFTPKNTRHCVNSISLDFAPAEQPVALVSEIVPVGGTAAVPAGSGAAGGGVELPSGPAGAKEQGEKRAETAIFAGGCFWGVEYMMQQVPGVISVESGYTGGHVPNPTYQQVCTGRTGHAEAVRIVFDPAKTDYETLAKLFLEIHDPTQAGGQGPDVGDQYRSEIYYASPGQRAVAERLLDTLRAKGYSVVTRLTPASVFYPAEAYHQDYYERKGTLPYCHKYTRRF</sequence>
<dbReference type="eggNOG" id="COG0225">
    <property type="taxonomic scope" value="Bacteria"/>
</dbReference>
<evidence type="ECO:0000259" key="8">
    <source>
        <dbReference type="PROSITE" id="PS51790"/>
    </source>
</evidence>
<dbReference type="SUPFAM" id="SSF51316">
    <property type="entry name" value="Mss4-like"/>
    <property type="match status" value="1"/>
</dbReference>
<keyword evidence="10" id="KW-1185">Reference proteome</keyword>
<evidence type="ECO:0000256" key="2">
    <source>
        <dbReference type="ARBA" id="ARBA00023268"/>
    </source>
</evidence>
<comment type="similarity">
    <text evidence="7">Belongs to the MsrA Met sulfoxide reductase family.</text>
</comment>
<comment type="caution">
    <text evidence="9">The sequence shown here is derived from an EMBL/GenBank/DDBJ whole genome shotgun (WGS) entry which is preliminary data.</text>
</comment>
<dbReference type="Proteomes" id="UP000006008">
    <property type="component" value="Unassembled WGS sequence"/>
</dbReference>
<evidence type="ECO:0000313" key="10">
    <source>
        <dbReference type="Proteomes" id="UP000006008"/>
    </source>
</evidence>
<proteinExistence type="inferred from homology"/>
<dbReference type="InterPro" id="IPR011057">
    <property type="entry name" value="Mss4-like_sf"/>
</dbReference>
<keyword evidence="2" id="KW-0511">Multifunctional enzyme</keyword>
<dbReference type="EC" id="1.8.4.11" evidence="7"/>
<dbReference type="GO" id="GO:0008113">
    <property type="term" value="F:peptide-methionine (S)-S-oxide reductase activity"/>
    <property type="evidence" value="ECO:0007669"/>
    <property type="project" value="UniProtKB-UniRule"/>
</dbReference>
<evidence type="ECO:0000256" key="6">
    <source>
        <dbReference type="ARBA" id="ARBA00048782"/>
    </source>
</evidence>
<dbReference type="InterPro" id="IPR036509">
    <property type="entry name" value="Met_Sox_Rdtase_MsrA_sf"/>
</dbReference>
<dbReference type="HOGENOM" id="CLU_031040_7_1_10"/>
<dbReference type="PANTHER" id="PTHR43774">
    <property type="entry name" value="PEPTIDE METHIONINE SULFOXIDE REDUCTASE"/>
    <property type="match status" value="1"/>
</dbReference>
<dbReference type="Pfam" id="PF01625">
    <property type="entry name" value="PMSR"/>
    <property type="match status" value="1"/>
</dbReference>
<dbReference type="InterPro" id="IPR002579">
    <property type="entry name" value="Met_Sox_Rdtase_MsrB_dom"/>
</dbReference>
<comment type="function">
    <text evidence="3 7">Has an important function as a repair enzyme for proteins that have been inactivated by oxidation. Catalyzes the reversible oxidation-reduction of methionine sulfoxide in proteins to methionine.</text>
</comment>
<dbReference type="eggNOG" id="COG0229">
    <property type="taxonomic scope" value="Bacteria"/>
</dbReference>
<dbReference type="STRING" id="742725.HMPREF9450_01363"/>
<dbReference type="NCBIfam" id="NF004036">
    <property type="entry name" value="PRK05508.1"/>
    <property type="match status" value="1"/>
</dbReference>
<dbReference type="NCBIfam" id="TIGR00357">
    <property type="entry name" value="peptide-methionine (R)-S-oxide reductase MsrB"/>
    <property type="match status" value="1"/>
</dbReference>
<dbReference type="SUPFAM" id="SSF55068">
    <property type="entry name" value="Peptide methionine sulfoxide reductase"/>
    <property type="match status" value="1"/>
</dbReference>
<dbReference type="EMBL" id="ADLD01000013">
    <property type="protein sequence ID" value="EHB91314.1"/>
    <property type="molecule type" value="Genomic_DNA"/>
</dbReference>
<protein>
    <recommendedName>
        <fullName evidence="7">Peptide methionine sulfoxide reductase MsrA</fullName>
        <shortName evidence="7">Protein-methionine-S-oxide reductase</shortName>
        <ecNumber evidence="7">1.8.4.11</ecNumber>
    </recommendedName>
    <alternativeName>
        <fullName evidence="7">Peptide-methionine (S)-S-oxide reductase</fullName>
        <shortName evidence="7">Peptide Met(O) reductase</shortName>
    </alternativeName>
</protein>
<reference evidence="9 10" key="1">
    <citation type="submission" date="2011-08" db="EMBL/GenBank/DDBJ databases">
        <title>The Genome Sequence of Alistipes indistinctus YIT 12060.</title>
        <authorList>
            <consortium name="The Broad Institute Genome Sequencing Platform"/>
            <person name="Earl A."/>
            <person name="Ward D."/>
            <person name="Feldgarden M."/>
            <person name="Gevers D."/>
            <person name="Morotomi M."/>
            <person name="Young S.K."/>
            <person name="Zeng Q."/>
            <person name="Gargeya S."/>
            <person name="Fitzgerald M."/>
            <person name="Haas B."/>
            <person name="Abouelleil A."/>
            <person name="Alvarado L."/>
            <person name="Arachchi H.M."/>
            <person name="Berlin A."/>
            <person name="Brown A."/>
            <person name="Chapman S.B."/>
            <person name="Chen Z."/>
            <person name="Dunbar C."/>
            <person name="Freedman E."/>
            <person name="Gearin G."/>
            <person name="Gellesch M."/>
            <person name="Goldberg J."/>
            <person name="Griggs A."/>
            <person name="Gujja S."/>
            <person name="Heiman D."/>
            <person name="Howarth C."/>
            <person name="Larson L."/>
            <person name="Lui A."/>
            <person name="MacDonald P.J.P."/>
            <person name="Montmayeur A."/>
            <person name="Murphy C."/>
            <person name="Neiman D."/>
            <person name="Pearson M."/>
            <person name="Priest M."/>
            <person name="Roberts A."/>
            <person name="Saif S."/>
            <person name="Shea T."/>
            <person name="Shenoy N."/>
            <person name="Sisk P."/>
            <person name="Stolte C."/>
            <person name="Sykes S."/>
            <person name="Wortman J."/>
            <person name="Nusbaum C."/>
            <person name="Birren B."/>
        </authorList>
    </citation>
    <scope>NUCLEOTIDE SEQUENCE [LARGE SCALE GENOMIC DNA]</scope>
    <source>
        <strain evidence="9 10">YIT 12060</strain>
    </source>
</reference>
<dbReference type="GO" id="GO:0033744">
    <property type="term" value="F:L-methionine:thioredoxin-disulfide S-oxidoreductase activity"/>
    <property type="evidence" value="ECO:0007669"/>
    <property type="project" value="RHEA"/>
</dbReference>
<feature type="active site" evidence="7">
    <location>
        <position position="194"/>
    </location>
</feature>
<dbReference type="GO" id="GO:0033743">
    <property type="term" value="F:peptide-methionine (R)-S-oxide reductase activity"/>
    <property type="evidence" value="ECO:0007669"/>
    <property type="project" value="UniProtKB-EC"/>
</dbReference>
<dbReference type="InterPro" id="IPR002569">
    <property type="entry name" value="Met_Sox_Rdtase_MsrA_dom"/>
</dbReference>
<comment type="catalytic activity">
    <reaction evidence="6 7">
        <text>[thioredoxin]-disulfide + L-methionine + H2O = L-methionine (S)-S-oxide + [thioredoxin]-dithiol</text>
        <dbReference type="Rhea" id="RHEA:19993"/>
        <dbReference type="Rhea" id="RHEA-COMP:10698"/>
        <dbReference type="Rhea" id="RHEA-COMP:10700"/>
        <dbReference type="ChEBI" id="CHEBI:15377"/>
        <dbReference type="ChEBI" id="CHEBI:29950"/>
        <dbReference type="ChEBI" id="CHEBI:50058"/>
        <dbReference type="ChEBI" id="CHEBI:57844"/>
        <dbReference type="ChEBI" id="CHEBI:58772"/>
        <dbReference type="EC" id="1.8.4.11"/>
    </reaction>
</comment>
<evidence type="ECO:0000256" key="3">
    <source>
        <dbReference type="ARBA" id="ARBA00024679"/>
    </source>
</evidence>
<dbReference type="HAMAP" id="MF_01401">
    <property type="entry name" value="MsrA"/>
    <property type="match status" value="1"/>
</dbReference>
<dbReference type="Gene3D" id="3.30.1060.10">
    <property type="entry name" value="Peptide methionine sulphoxide reductase MsrA"/>
    <property type="match status" value="1"/>
</dbReference>